<dbReference type="Pfam" id="PF00069">
    <property type="entry name" value="Pkinase"/>
    <property type="match status" value="1"/>
</dbReference>
<accession>A0A2N0S084</accession>
<reference evidence="8 9" key="1">
    <citation type="submission" date="2017-10" db="EMBL/GenBank/DDBJ databases">
        <title>Extensive intraspecific genome diversity in a model arbuscular mycorrhizal fungus.</title>
        <authorList>
            <person name="Chen E.C.H."/>
            <person name="Morin E."/>
            <person name="Baudet D."/>
            <person name="Noel J."/>
            <person name="Ndikumana S."/>
            <person name="Charron P."/>
            <person name="St-Onge C."/>
            <person name="Giorgi J."/>
            <person name="Grigoriev I.V."/>
            <person name="Roux C."/>
            <person name="Martin F.M."/>
            <person name="Corradi N."/>
        </authorList>
    </citation>
    <scope>NUCLEOTIDE SEQUENCE [LARGE SCALE GENOMIC DNA]</scope>
    <source>
        <strain evidence="8 9">A1</strain>
    </source>
</reference>
<dbReference type="Proteomes" id="UP000232688">
    <property type="component" value="Unassembled WGS sequence"/>
</dbReference>
<dbReference type="PROSITE" id="PS50011">
    <property type="entry name" value="PROTEIN_KINASE_DOM"/>
    <property type="match status" value="1"/>
</dbReference>
<evidence type="ECO:0000256" key="3">
    <source>
        <dbReference type="ARBA" id="ARBA00022741"/>
    </source>
</evidence>
<proteinExistence type="predicted"/>
<dbReference type="VEuPathDB" id="FungiDB:RhiirFUN_025900"/>
<evidence type="ECO:0000256" key="6">
    <source>
        <dbReference type="SAM" id="MobiDB-lite"/>
    </source>
</evidence>
<evidence type="ECO:0000256" key="5">
    <source>
        <dbReference type="ARBA" id="ARBA00022840"/>
    </source>
</evidence>
<evidence type="ECO:0000313" key="8">
    <source>
        <dbReference type="EMBL" id="PKC68952.1"/>
    </source>
</evidence>
<dbReference type="AlphaFoldDB" id="A0A2N0S084"/>
<dbReference type="VEuPathDB" id="FungiDB:RhiirA1_456634"/>
<keyword evidence="5" id="KW-0067">ATP-binding</keyword>
<dbReference type="VEuPathDB" id="FungiDB:RhiirFUN_009977"/>
<evidence type="ECO:0000256" key="1">
    <source>
        <dbReference type="ARBA" id="ARBA00022527"/>
    </source>
</evidence>
<keyword evidence="2" id="KW-0808">Transferase</keyword>
<dbReference type="InterPro" id="IPR000719">
    <property type="entry name" value="Prot_kinase_dom"/>
</dbReference>
<dbReference type="VEuPathDB" id="FungiDB:FUN_015859"/>
<feature type="compositionally biased region" description="Basic and acidic residues" evidence="6">
    <location>
        <begin position="361"/>
        <end position="375"/>
    </location>
</feature>
<feature type="region of interest" description="Disordered" evidence="6">
    <location>
        <begin position="346"/>
        <end position="375"/>
    </location>
</feature>
<feature type="compositionally biased region" description="Polar residues" evidence="6">
    <location>
        <begin position="346"/>
        <end position="360"/>
    </location>
</feature>
<dbReference type="SUPFAM" id="SSF56112">
    <property type="entry name" value="Protein kinase-like (PK-like)"/>
    <property type="match status" value="1"/>
</dbReference>
<keyword evidence="4 8" id="KW-0418">Kinase</keyword>
<name>A0A2N0S084_9GLOM</name>
<dbReference type="Gene3D" id="1.10.510.10">
    <property type="entry name" value="Transferase(Phosphotransferase) domain 1"/>
    <property type="match status" value="1"/>
</dbReference>
<evidence type="ECO:0000259" key="7">
    <source>
        <dbReference type="PROSITE" id="PS50011"/>
    </source>
</evidence>
<dbReference type="GO" id="GO:0006955">
    <property type="term" value="P:immune response"/>
    <property type="evidence" value="ECO:0007669"/>
    <property type="project" value="TreeGrafter"/>
</dbReference>
<dbReference type="PANTHER" id="PTHR46716:SF1">
    <property type="entry name" value="MITOGEN-ACTIVATED PROTEIN KINASE KINASE KINASE 7"/>
    <property type="match status" value="1"/>
</dbReference>
<dbReference type="EMBL" id="LLXH01000304">
    <property type="protein sequence ID" value="PKC68952.1"/>
    <property type="molecule type" value="Genomic_DNA"/>
</dbReference>
<feature type="domain" description="Protein kinase" evidence="7">
    <location>
        <begin position="1"/>
        <end position="249"/>
    </location>
</feature>
<gene>
    <name evidence="8" type="ORF">RhiirA1_456634</name>
</gene>
<dbReference type="GO" id="GO:0007254">
    <property type="term" value="P:JNK cascade"/>
    <property type="evidence" value="ECO:0007669"/>
    <property type="project" value="TreeGrafter"/>
</dbReference>
<evidence type="ECO:0000256" key="4">
    <source>
        <dbReference type="ARBA" id="ARBA00022777"/>
    </source>
</evidence>
<sequence>MSNIREELIQAVNSRAFASIDYNIYVGLHEQYEFCEQFVLADESLTEEEKTEAIRLNNESYDRDKIRFNSGTRRICENCNQKCLATLYCEYCVQNYLKSNFSNWTSGNNNSIHRDLHSGNILYLQFNADWSISDLGFCGPADKPSTSIYGNLPYIAPEVINGKGYTLKSDIYSIAMLMWEISFGQPPFMNYEHDYTLAINIIDGIRPKIISEIPSKYKSLMEQCWDANPLKRPGTNTLFSKINDIKSYYQNKPDELPQQIIQLDKKTSNIMSSKIFTSKIYNFENLPEPKNATEEQKAFYISRSYDFSLSSNYNDSKESPRLSKKLKIENVDVQNDYEREFMQRQSNISINDEVQNNPNLHSDEKDKQETPNDEF</sequence>
<keyword evidence="3" id="KW-0547">Nucleotide-binding</keyword>
<evidence type="ECO:0000256" key="2">
    <source>
        <dbReference type="ARBA" id="ARBA00022679"/>
    </source>
</evidence>
<comment type="caution">
    <text evidence="8">The sequence shown here is derived from an EMBL/GenBank/DDBJ whole genome shotgun (WGS) entry which is preliminary data.</text>
</comment>
<dbReference type="GO" id="GO:0005524">
    <property type="term" value="F:ATP binding"/>
    <property type="evidence" value="ECO:0007669"/>
    <property type="project" value="UniProtKB-KW"/>
</dbReference>
<dbReference type="GO" id="GO:0004709">
    <property type="term" value="F:MAP kinase kinase kinase activity"/>
    <property type="evidence" value="ECO:0007669"/>
    <property type="project" value="TreeGrafter"/>
</dbReference>
<protein>
    <submittedName>
        <fullName evidence="8">Kinase-like protein</fullName>
    </submittedName>
</protein>
<dbReference type="PANTHER" id="PTHR46716">
    <property type="entry name" value="MITOGEN-ACTIVATED PROTEIN KINASE KINASE KINASE 7"/>
    <property type="match status" value="1"/>
</dbReference>
<evidence type="ECO:0000313" key="9">
    <source>
        <dbReference type="Proteomes" id="UP000232688"/>
    </source>
</evidence>
<reference evidence="8 9" key="2">
    <citation type="submission" date="2017-10" db="EMBL/GenBank/DDBJ databases">
        <title>Genome analyses suggest a sexual origin of heterokaryosis in a supposedly ancient asexual fungus.</title>
        <authorList>
            <person name="Corradi N."/>
            <person name="Sedzielewska K."/>
            <person name="Noel J."/>
            <person name="Charron P."/>
            <person name="Farinelli L."/>
            <person name="Marton T."/>
            <person name="Kruger M."/>
            <person name="Pelin A."/>
            <person name="Brachmann A."/>
            <person name="Corradi N."/>
        </authorList>
    </citation>
    <scope>NUCLEOTIDE SEQUENCE [LARGE SCALE GENOMIC DNA]</scope>
    <source>
        <strain evidence="8 9">A1</strain>
    </source>
</reference>
<organism evidence="8 9">
    <name type="scientific">Rhizophagus irregularis</name>
    <dbReference type="NCBI Taxonomy" id="588596"/>
    <lineage>
        <taxon>Eukaryota</taxon>
        <taxon>Fungi</taxon>
        <taxon>Fungi incertae sedis</taxon>
        <taxon>Mucoromycota</taxon>
        <taxon>Glomeromycotina</taxon>
        <taxon>Glomeromycetes</taxon>
        <taxon>Glomerales</taxon>
        <taxon>Glomeraceae</taxon>
        <taxon>Rhizophagus</taxon>
    </lineage>
</organism>
<keyword evidence="1" id="KW-0723">Serine/threonine-protein kinase</keyword>
<dbReference type="InterPro" id="IPR011009">
    <property type="entry name" value="Kinase-like_dom_sf"/>
</dbReference>